<keyword evidence="1" id="KW-0863">Zinc-finger</keyword>
<evidence type="ECO:0000256" key="1">
    <source>
        <dbReference type="PROSITE-ProRule" id="PRU00042"/>
    </source>
</evidence>
<dbReference type="GO" id="GO:0008270">
    <property type="term" value="F:zinc ion binding"/>
    <property type="evidence" value="ECO:0007669"/>
    <property type="project" value="UniProtKB-KW"/>
</dbReference>
<dbReference type="PANTHER" id="PTHR36055">
    <property type="entry name" value="C2H2-LIKE ZINC FINGER PROTEIN"/>
    <property type="match status" value="1"/>
</dbReference>
<evidence type="ECO:0000259" key="2">
    <source>
        <dbReference type="PROSITE" id="PS50157"/>
    </source>
</evidence>
<dbReference type="PANTHER" id="PTHR36055:SF1">
    <property type="entry name" value="C2H2-LIKE ZINC FINGER PROTEIN"/>
    <property type="match status" value="1"/>
</dbReference>
<keyword evidence="4" id="KW-1185">Reference proteome</keyword>
<dbReference type="AlphaFoldDB" id="A0A9Q1M2A4"/>
<comment type="caution">
    <text evidence="3">The sequence shown here is derived from an EMBL/GenBank/DDBJ whole genome shotgun (WGS) entry which is preliminary data.</text>
</comment>
<proteinExistence type="predicted"/>
<gene>
    <name evidence="3" type="ORF">K7X08_011190</name>
</gene>
<evidence type="ECO:0000313" key="4">
    <source>
        <dbReference type="Proteomes" id="UP001152561"/>
    </source>
</evidence>
<organism evidence="3 4">
    <name type="scientific">Anisodus acutangulus</name>
    <dbReference type="NCBI Taxonomy" id="402998"/>
    <lineage>
        <taxon>Eukaryota</taxon>
        <taxon>Viridiplantae</taxon>
        <taxon>Streptophyta</taxon>
        <taxon>Embryophyta</taxon>
        <taxon>Tracheophyta</taxon>
        <taxon>Spermatophyta</taxon>
        <taxon>Magnoliopsida</taxon>
        <taxon>eudicotyledons</taxon>
        <taxon>Gunneridae</taxon>
        <taxon>Pentapetalae</taxon>
        <taxon>asterids</taxon>
        <taxon>lamiids</taxon>
        <taxon>Solanales</taxon>
        <taxon>Solanaceae</taxon>
        <taxon>Solanoideae</taxon>
        <taxon>Hyoscyameae</taxon>
        <taxon>Anisodus</taxon>
    </lineage>
</organism>
<keyword evidence="1" id="KW-0479">Metal-binding</keyword>
<dbReference type="OrthoDB" id="1290231at2759"/>
<keyword evidence="1" id="KW-0862">Zinc</keyword>
<accession>A0A9Q1M2A4</accession>
<feature type="domain" description="C2H2-type" evidence="2">
    <location>
        <begin position="59"/>
        <end position="86"/>
    </location>
</feature>
<dbReference type="InterPro" id="IPR013087">
    <property type="entry name" value="Znf_C2H2_type"/>
</dbReference>
<dbReference type="Proteomes" id="UP001152561">
    <property type="component" value="Unassembled WGS sequence"/>
</dbReference>
<dbReference type="EMBL" id="JAJAGQ010000012">
    <property type="protein sequence ID" value="KAJ8547604.1"/>
    <property type="molecule type" value="Genomic_DNA"/>
</dbReference>
<sequence length="252" mass="28293">MKAPDVMKVDEVNESFDIVIRQAMGKEPLLSLPRTGESPVQWIQWLNSIDQPVIQLQMQKCDKCSREFCSPINHKRHIRLHCKSSNSDKVYLGGHFLLFCCALMSRKYRDLLGSLSLDEVKEVVSLQDISLKEIVGSALIQALSTALGQPGVWSLPRGYVKAGSMLLVMTSKELFSILDDASERTFLCAGTAESVEKYLFDGEATEICFDSKNLVSCTNFLFKQKLVKAWAADKDAEALRCQKLLFEEEEAT</sequence>
<evidence type="ECO:0000313" key="3">
    <source>
        <dbReference type="EMBL" id="KAJ8547604.1"/>
    </source>
</evidence>
<reference evidence="4" key="1">
    <citation type="journal article" date="2023" name="Proc. Natl. Acad. Sci. U.S.A.">
        <title>Genomic and structural basis for evolution of tropane alkaloid biosynthesis.</title>
        <authorList>
            <person name="Wanga Y.-J."/>
            <person name="Taina T."/>
            <person name="Yua J.-Y."/>
            <person name="Lia J."/>
            <person name="Xua B."/>
            <person name="Chenc J."/>
            <person name="D'Auriad J.C."/>
            <person name="Huanga J.-P."/>
            <person name="Huanga S.-X."/>
        </authorList>
    </citation>
    <scope>NUCLEOTIDE SEQUENCE [LARGE SCALE GENOMIC DNA]</scope>
    <source>
        <strain evidence="4">cv. KIB-2019</strain>
    </source>
</reference>
<protein>
    <recommendedName>
        <fullName evidence="2">C2H2-type domain-containing protein</fullName>
    </recommendedName>
</protein>
<dbReference type="PROSITE" id="PS50157">
    <property type="entry name" value="ZINC_FINGER_C2H2_2"/>
    <property type="match status" value="1"/>
</dbReference>
<name>A0A9Q1M2A4_9SOLA</name>
<dbReference type="PROSITE" id="PS00028">
    <property type="entry name" value="ZINC_FINGER_C2H2_1"/>
    <property type="match status" value="1"/>
</dbReference>